<feature type="non-terminal residue" evidence="1">
    <location>
        <position position="348"/>
    </location>
</feature>
<comment type="caution">
    <text evidence="1">The sequence shown here is derived from an EMBL/GenBank/DDBJ whole genome shotgun (WGS) entry which is preliminary data.</text>
</comment>
<sequence>EREVQKELGGRSTFDYTKYTFRTYNKENWHHRLIADYLQLAVEKKIKRLMIFAPPRHMKSESAERALSYAMGKNPDEKLMVIGHSFPKAGDISDHVKANVTSQTHMDVFPDFPGINGRNTERKWELGNGYRGALLASGRSGGITGSGFNLALIDDLVKDREQAESAAFHEKNFDFYASTFLSRQDDEDAAIVIVNTRWNPKDISGRVVEVYGIKEYNGHAPEREVIENMHKVKIQCPEFNGDPEGEWTILCIPAVMDEEFIQWKHPLDPRESGEALWPEKYSIKYLQQFKKNKHFWNSEWQQRPRPKGGNVIDRSWFKLCKDFPRGGKLIRFWDLASTPKEEAKKNNP</sequence>
<feature type="non-terminal residue" evidence="1">
    <location>
        <position position="1"/>
    </location>
</feature>
<organism evidence="1">
    <name type="scientific">marine sediment metagenome</name>
    <dbReference type="NCBI Taxonomy" id="412755"/>
    <lineage>
        <taxon>unclassified sequences</taxon>
        <taxon>metagenomes</taxon>
        <taxon>ecological metagenomes</taxon>
    </lineage>
</organism>
<dbReference type="AlphaFoldDB" id="X0S7I4"/>
<gene>
    <name evidence="1" type="ORF">S01H1_17423</name>
</gene>
<dbReference type="InterPro" id="IPR027417">
    <property type="entry name" value="P-loop_NTPase"/>
</dbReference>
<name>X0S7I4_9ZZZZ</name>
<dbReference type="Gene3D" id="3.40.50.300">
    <property type="entry name" value="P-loop containing nucleotide triphosphate hydrolases"/>
    <property type="match status" value="1"/>
</dbReference>
<dbReference type="EMBL" id="BARS01009244">
    <property type="protein sequence ID" value="GAF71907.1"/>
    <property type="molecule type" value="Genomic_DNA"/>
</dbReference>
<evidence type="ECO:0008006" key="2">
    <source>
        <dbReference type="Google" id="ProtNLM"/>
    </source>
</evidence>
<accession>X0S7I4</accession>
<evidence type="ECO:0000313" key="1">
    <source>
        <dbReference type="EMBL" id="GAF71907.1"/>
    </source>
</evidence>
<proteinExistence type="predicted"/>
<reference evidence="1" key="1">
    <citation type="journal article" date="2014" name="Front. Microbiol.">
        <title>High frequency of phylogenetically diverse reductive dehalogenase-homologous genes in deep subseafloor sedimentary metagenomes.</title>
        <authorList>
            <person name="Kawai M."/>
            <person name="Futagami T."/>
            <person name="Toyoda A."/>
            <person name="Takaki Y."/>
            <person name="Nishi S."/>
            <person name="Hori S."/>
            <person name="Arai W."/>
            <person name="Tsubouchi T."/>
            <person name="Morono Y."/>
            <person name="Uchiyama I."/>
            <person name="Ito T."/>
            <person name="Fujiyama A."/>
            <person name="Inagaki F."/>
            <person name="Takami H."/>
        </authorList>
    </citation>
    <scope>NUCLEOTIDE SEQUENCE</scope>
    <source>
        <strain evidence="1">Expedition CK06-06</strain>
    </source>
</reference>
<protein>
    <recommendedName>
        <fullName evidence="2">Terminase large subunit gp17-like C-terminal domain-containing protein</fullName>
    </recommendedName>
</protein>